<dbReference type="GO" id="GO:0051539">
    <property type="term" value="F:4 iron, 4 sulfur cluster binding"/>
    <property type="evidence" value="ECO:0007669"/>
    <property type="project" value="UniProtKB-UniRule"/>
</dbReference>
<keyword evidence="8" id="KW-0255">Endonuclease</keyword>
<dbReference type="InterPro" id="IPR027417">
    <property type="entry name" value="P-loop_NTPase"/>
</dbReference>
<keyword evidence="24" id="KW-1185">Reference proteome</keyword>
<gene>
    <name evidence="23" type="ORF">ASCRUDRAFT_21331</name>
</gene>
<evidence type="ECO:0000256" key="20">
    <source>
        <dbReference type="RuleBase" id="RU367041"/>
    </source>
</evidence>
<dbReference type="GO" id="GO:0003677">
    <property type="term" value="F:DNA binding"/>
    <property type="evidence" value="ECO:0007669"/>
    <property type="project" value="UniProtKB-UniRule"/>
</dbReference>
<dbReference type="FunFam" id="3.40.50.300:FF:000789">
    <property type="entry name" value="DNA replication ATP-dependent helicase/nuclease DNA2"/>
    <property type="match status" value="1"/>
</dbReference>
<name>A0A1D2VMM7_9ASCO</name>
<keyword evidence="10 20" id="KW-0378">Hydrolase</keyword>
<evidence type="ECO:0000256" key="3">
    <source>
        <dbReference type="ARBA" id="ARBA00022485"/>
    </source>
</evidence>
<keyword evidence="14 20" id="KW-0411">Iron-sulfur</keyword>
<keyword evidence="6 20" id="KW-0479">Metal-binding</keyword>
<dbReference type="RefSeq" id="XP_020049170.1">
    <property type="nucleotide sequence ID" value="XM_020189684.2"/>
</dbReference>
<dbReference type="GO" id="GO:0033567">
    <property type="term" value="P:DNA replication, Okazaki fragment processing"/>
    <property type="evidence" value="ECO:0007669"/>
    <property type="project" value="UniProtKB-UniRule"/>
</dbReference>
<keyword evidence="5 20" id="KW-0540">Nuclease</keyword>
<keyword evidence="11 20" id="KW-0347">Helicase</keyword>
<comment type="catalytic activity">
    <reaction evidence="19 20">
        <text>ATP + H2O = ADP + phosphate + H(+)</text>
        <dbReference type="Rhea" id="RHEA:13065"/>
        <dbReference type="ChEBI" id="CHEBI:15377"/>
        <dbReference type="ChEBI" id="CHEBI:15378"/>
        <dbReference type="ChEBI" id="CHEBI:30616"/>
        <dbReference type="ChEBI" id="CHEBI:43474"/>
        <dbReference type="ChEBI" id="CHEBI:456216"/>
        <dbReference type="EC" id="3.6.4.12"/>
    </reaction>
</comment>
<evidence type="ECO:0000256" key="16">
    <source>
        <dbReference type="ARBA" id="ARBA00023204"/>
    </source>
</evidence>
<dbReference type="EMBL" id="KV454476">
    <property type="protein sequence ID" value="ODV62863.1"/>
    <property type="molecule type" value="Genomic_DNA"/>
</dbReference>
<evidence type="ECO:0000256" key="15">
    <source>
        <dbReference type="ARBA" id="ARBA00023125"/>
    </source>
</evidence>
<dbReference type="InterPro" id="IPR041679">
    <property type="entry name" value="DNA2/NAM7-like_C"/>
</dbReference>
<dbReference type="Pfam" id="PF13087">
    <property type="entry name" value="AAA_12"/>
    <property type="match status" value="1"/>
</dbReference>
<feature type="domain" description="DNA2/NAM7 helicase-like C-terminal" evidence="22">
    <location>
        <begin position="71"/>
        <end position="282"/>
    </location>
</feature>
<protein>
    <recommendedName>
        <fullName evidence="20">DNA replication ATP-dependent helicase/nuclease</fullName>
        <ecNumber evidence="20">3.1.-.-</ecNumber>
        <ecNumber evidence="20">3.6.4.12</ecNumber>
    </recommendedName>
</protein>
<evidence type="ECO:0000256" key="8">
    <source>
        <dbReference type="ARBA" id="ARBA00022759"/>
    </source>
</evidence>
<keyword evidence="18 20" id="KW-0511">Multifunctional enzyme</keyword>
<evidence type="ECO:0000256" key="1">
    <source>
        <dbReference type="ARBA" id="ARBA00001966"/>
    </source>
</evidence>
<dbReference type="InterPro" id="IPR047187">
    <property type="entry name" value="SF1_C_Upf1"/>
</dbReference>
<dbReference type="InterPro" id="IPR045055">
    <property type="entry name" value="DNA2/NAM7-like"/>
</dbReference>
<dbReference type="EC" id="3.6.4.12" evidence="20"/>
<evidence type="ECO:0000313" key="23">
    <source>
        <dbReference type="EMBL" id="ODV62863.1"/>
    </source>
</evidence>
<accession>A0A1D2VMM7</accession>
<evidence type="ECO:0000256" key="2">
    <source>
        <dbReference type="ARBA" id="ARBA00007913"/>
    </source>
</evidence>
<keyword evidence="13 20" id="KW-0408">Iron</keyword>
<dbReference type="GO" id="GO:0005694">
    <property type="term" value="C:chromosome"/>
    <property type="evidence" value="ECO:0007669"/>
    <property type="project" value="UniProtKB-SubCell"/>
</dbReference>
<evidence type="ECO:0000259" key="21">
    <source>
        <dbReference type="Pfam" id="PF13086"/>
    </source>
</evidence>
<dbReference type="AlphaFoldDB" id="A0A1D2VMM7"/>
<comment type="subcellular location">
    <subcellularLocation>
        <location evidence="20">Nucleus</location>
    </subcellularLocation>
    <subcellularLocation>
        <location evidence="20">Chromosome</location>
    </subcellularLocation>
</comment>
<dbReference type="GO" id="GO:0005634">
    <property type="term" value="C:nucleus"/>
    <property type="evidence" value="ECO:0007669"/>
    <property type="project" value="UniProtKB-SubCell"/>
</dbReference>
<evidence type="ECO:0000256" key="5">
    <source>
        <dbReference type="ARBA" id="ARBA00022722"/>
    </source>
</evidence>
<keyword evidence="4 20" id="KW-0235">DNA replication</keyword>
<evidence type="ECO:0000313" key="24">
    <source>
        <dbReference type="Proteomes" id="UP000095038"/>
    </source>
</evidence>
<dbReference type="GO" id="GO:0005524">
    <property type="term" value="F:ATP binding"/>
    <property type="evidence" value="ECO:0007669"/>
    <property type="project" value="UniProtKB-UniRule"/>
</dbReference>
<evidence type="ECO:0000256" key="13">
    <source>
        <dbReference type="ARBA" id="ARBA00023004"/>
    </source>
</evidence>
<proteinExistence type="inferred from homology"/>
<dbReference type="PANTHER" id="PTHR10887:SF433">
    <property type="entry name" value="DNA REPLICATION ATP-DEPENDENT HELICASE_NUCLEASE DNA2"/>
    <property type="match status" value="1"/>
</dbReference>
<comment type="function">
    <text evidence="20">Key enzyme involved in DNA replication and DNA repair. Involved in Okazaki fragments processing by cleaving long flaps that escape FEN1: flaps that are longer than 27 nucleotides are coated by replication protein A complex (RPA), leading to recruit DNA2 which cleaves the flap until it is too short to bind RPA and becomes a substrate for FEN1. Also involved in 5'-end resection of DNA during double-strand break (DSB) repair by mediating the cleavage of 5'-ssDNA.</text>
</comment>
<feature type="domain" description="DNA2/NAM7 helicase helicase" evidence="21">
    <location>
        <begin position="5"/>
        <end position="65"/>
    </location>
</feature>
<dbReference type="Pfam" id="PF13086">
    <property type="entry name" value="AAA_11"/>
    <property type="match status" value="1"/>
</dbReference>
<dbReference type="OrthoDB" id="6513042at2759"/>
<evidence type="ECO:0000256" key="17">
    <source>
        <dbReference type="ARBA" id="ARBA00023242"/>
    </source>
</evidence>
<dbReference type="GO" id="GO:0046872">
    <property type="term" value="F:metal ion binding"/>
    <property type="evidence" value="ECO:0007669"/>
    <property type="project" value="UniProtKB-UniRule"/>
</dbReference>
<reference evidence="24" key="1">
    <citation type="submission" date="2016-05" db="EMBL/GenBank/DDBJ databases">
        <title>Comparative genomics of biotechnologically important yeasts.</title>
        <authorList>
            <consortium name="DOE Joint Genome Institute"/>
            <person name="Riley R."/>
            <person name="Haridas S."/>
            <person name="Wolfe K.H."/>
            <person name="Lopes M.R."/>
            <person name="Hittinger C.T."/>
            <person name="Goker M."/>
            <person name="Salamov A."/>
            <person name="Wisecaver J."/>
            <person name="Long T.M."/>
            <person name="Aerts A.L."/>
            <person name="Barry K."/>
            <person name="Choi C."/>
            <person name="Clum A."/>
            <person name="Coughlan A.Y."/>
            <person name="Deshpande S."/>
            <person name="Douglass A.P."/>
            <person name="Hanson S.J."/>
            <person name="Klenk H.-P."/>
            <person name="Labutti K."/>
            <person name="Lapidus A."/>
            <person name="Lindquist E."/>
            <person name="Lipzen A."/>
            <person name="Meier-Kolthoff J.P."/>
            <person name="Ohm R.A."/>
            <person name="Otillar R.P."/>
            <person name="Pangilinan J."/>
            <person name="Peng Y."/>
            <person name="Rokas A."/>
            <person name="Rosa C.A."/>
            <person name="Scheuner C."/>
            <person name="Sibirny A.A."/>
            <person name="Slot J.C."/>
            <person name="Stielow J.B."/>
            <person name="Sun H."/>
            <person name="Kurtzman C.P."/>
            <person name="Blackwell M."/>
            <person name="Grigoriev I.V."/>
            <person name="Jeffries T.W."/>
        </authorList>
    </citation>
    <scope>NUCLEOTIDE SEQUENCE [LARGE SCALE GENOMIC DNA]</scope>
    <source>
        <strain evidence="24">DSM 1968</strain>
    </source>
</reference>
<evidence type="ECO:0000259" key="22">
    <source>
        <dbReference type="Pfam" id="PF13087"/>
    </source>
</evidence>
<dbReference type="GO" id="GO:0005737">
    <property type="term" value="C:cytoplasm"/>
    <property type="evidence" value="ECO:0007669"/>
    <property type="project" value="TreeGrafter"/>
</dbReference>
<dbReference type="InParanoid" id="A0A1D2VMM7"/>
<keyword evidence="3 20" id="KW-0004">4Fe-4S</keyword>
<dbReference type="EC" id="3.1.-.-" evidence="20"/>
<dbReference type="GO" id="GO:0017108">
    <property type="term" value="F:5'-flap endonuclease activity"/>
    <property type="evidence" value="ECO:0007669"/>
    <property type="project" value="UniProtKB-UniRule"/>
</dbReference>
<dbReference type="SUPFAM" id="SSF52540">
    <property type="entry name" value="P-loop containing nucleoside triphosphate hydrolases"/>
    <property type="match status" value="1"/>
</dbReference>
<evidence type="ECO:0000256" key="12">
    <source>
        <dbReference type="ARBA" id="ARBA00022840"/>
    </source>
</evidence>
<keyword evidence="20" id="KW-0158">Chromosome</keyword>
<evidence type="ECO:0000256" key="10">
    <source>
        <dbReference type="ARBA" id="ARBA00022801"/>
    </source>
</evidence>
<dbReference type="InterPro" id="IPR041677">
    <property type="entry name" value="DNA2/NAM7_AAA_11"/>
</dbReference>
<keyword evidence="12 20" id="KW-0067">ATP-binding</keyword>
<keyword evidence="9 20" id="KW-0227">DNA damage</keyword>
<evidence type="ECO:0000256" key="14">
    <source>
        <dbReference type="ARBA" id="ARBA00023014"/>
    </source>
</evidence>
<keyword evidence="7 20" id="KW-0547">Nucleotide-binding</keyword>
<evidence type="ECO:0000256" key="7">
    <source>
        <dbReference type="ARBA" id="ARBA00022741"/>
    </source>
</evidence>
<feature type="non-terminal residue" evidence="23">
    <location>
        <position position="317"/>
    </location>
</feature>
<organism evidence="23 24">
    <name type="scientific">Ascoidea rubescens DSM 1968</name>
    <dbReference type="NCBI Taxonomy" id="1344418"/>
    <lineage>
        <taxon>Eukaryota</taxon>
        <taxon>Fungi</taxon>
        <taxon>Dikarya</taxon>
        <taxon>Ascomycota</taxon>
        <taxon>Saccharomycotina</taxon>
        <taxon>Saccharomycetes</taxon>
        <taxon>Ascoideaceae</taxon>
        <taxon>Ascoidea</taxon>
    </lineage>
</organism>
<keyword evidence="17 20" id="KW-0539">Nucleus</keyword>
<dbReference type="GO" id="GO:0071932">
    <property type="term" value="P:replication fork reversal"/>
    <property type="evidence" value="ECO:0007669"/>
    <property type="project" value="TreeGrafter"/>
</dbReference>
<evidence type="ECO:0000256" key="4">
    <source>
        <dbReference type="ARBA" id="ARBA00022705"/>
    </source>
</evidence>
<keyword evidence="15 20" id="KW-0238">DNA-binding</keyword>
<evidence type="ECO:0000256" key="9">
    <source>
        <dbReference type="ARBA" id="ARBA00022763"/>
    </source>
</evidence>
<dbReference type="GO" id="GO:0017116">
    <property type="term" value="F:single-stranded DNA helicase activity"/>
    <property type="evidence" value="ECO:0007669"/>
    <property type="project" value="UniProtKB-UniRule"/>
</dbReference>
<dbReference type="Proteomes" id="UP000095038">
    <property type="component" value="Unassembled WGS sequence"/>
</dbReference>
<evidence type="ECO:0000256" key="6">
    <source>
        <dbReference type="ARBA" id="ARBA00022723"/>
    </source>
</evidence>
<comment type="cofactor">
    <cofactor evidence="1">
        <name>[4Fe-4S] cluster</name>
        <dbReference type="ChEBI" id="CHEBI:49883"/>
    </cofactor>
</comment>
<comment type="similarity">
    <text evidence="2 20">Belongs to the DNA2/NAM7 helicase family.</text>
</comment>
<keyword evidence="16 20" id="KW-0234">DNA repair</keyword>
<dbReference type="Gene3D" id="3.40.50.300">
    <property type="entry name" value="P-loop containing nucleotide triphosphate hydrolases"/>
    <property type="match status" value="2"/>
</dbReference>
<dbReference type="CDD" id="cd18808">
    <property type="entry name" value="SF1_C_Upf1"/>
    <property type="match status" value="1"/>
</dbReference>
<dbReference type="GeneID" id="30963320"/>
<dbReference type="STRING" id="1344418.A0A1D2VMM7"/>
<feature type="non-terminal residue" evidence="23">
    <location>
        <position position="1"/>
    </location>
</feature>
<evidence type="ECO:0000256" key="18">
    <source>
        <dbReference type="ARBA" id="ARBA00023268"/>
    </source>
</evidence>
<dbReference type="PANTHER" id="PTHR10887">
    <property type="entry name" value="DNA2/NAM7 HELICASE FAMILY"/>
    <property type="match status" value="1"/>
</dbReference>
<evidence type="ECO:0000256" key="11">
    <source>
        <dbReference type="ARBA" id="ARBA00022806"/>
    </source>
</evidence>
<dbReference type="GO" id="GO:0016887">
    <property type="term" value="F:ATP hydrolysis activity"/>
    <property type="evidence" value="ECO:0007669"/>
    <property type="project" value="RHEA"/>
</dbReference>
<dbReference type="GO" id="GO:0006281">
    <property type="term" value="P:DNA repair"/>
    <property type="evidence" value="ECO:0007669"/>
    <property type="project" value="UniProtKB-KW"/>
</dbReference>
<sequence length="317" mass="36256">FEPPIVASTCLQINNWLFSYRDSFDYCIIDEASQIMMPICLGPLRLCEKFILVGDHFQLPPLVISPNAKGLSESLFKILSEKYPEGLSELTYQYRMCKEVMLLSNTLVYNGKLKAGNETVSSRFLPIDNPHLIDGYKTKFLDGQKDWVRVILREDSKVLFLNNDKVPALETAFNDQVTNSVESELVKIIVESLLACGVDESSIGVMSLYRGQLRLLNRLLYRRKKIEILTADQFQGRDKDCIIISLVRSNPEHNVGALLNEWRRINVAMTRSRSKLIVIGSRLTLESSKTIRDFILLAESNGWSYNLPENAEKMYKF</sequence>
<evidence type="ECO:0000256" key="19">
    <source>
        <dbReference type="ARBA" id="ARBA00047995"/>
    </source>
</evidence>